<name>W4JT03_HETIT</name>
<dbReference type="GeneID" id="20675413"/>
<keyword evidence="2" id="KW-1185">Reference proteome</keyword>
<gene>
    <name evidence="1" type="ORF">HETIRDRAFT_442104</name>
</gene>
<dbReference type="Proteomes" id="UP000030671">
    <property type="component" value="Unassembled WGS sequence"/>
</dbReference>
<dbReference type="HOGENOM" id="CLU_2942041_0_0_1"/>
<dbReference type="RefSeq" id="XP_009551571.1">
    <property type="nucleotide sequence ID" value="XM_009553276.1"/>
</dbReference>
<proteinExistence type="predicted"/>
<dbReference type="EMBL" id="KI925464">
    <property type="protein sequence ID" value="ETW76692.1"/>
    <property type="molecule type" value="Genomic_DNA"/>
</dbReference>
<protein>
    <submittedName>
        <fullName evidence="1">Uncharacterized protein</fullName>
    </submittedName>
</protein>
<sequence length="60" mass="6693">MAASYKQQHSNVEAMLILEFDRRGVGLTQIQALGEGDQAEQRPKNVLRTYHMESECGEAG</sequence>
<dbReference type="AlphaFoldDB" id="W4JT03"/>
<evidence type="ECO:0000313" key="2">
    <source>
        <dbReference type="Proteomes" id="UP000030671"/>
    </source>
</evidence>
<organism evidence="1 2">
    <name type="scientific">Heterobasidion irregulare (strain TC 32-1)</name>
    <dbReference type="NCBI Taxonomy" id="747525"/>
    <lineage>
        <taxon>Eukaryota</taxon>
        <taxon>Fungi</taxon>
        <taxon>Dikarya</taxon>
        <taxon>Basidiomycota</taxon>
        <taxon>Agaricomycotina</taxon>
        <taxon>Agaricomycetes</taxon>
        <taxon>Russulales</taxon>
        <taxon>Bondarzewiaceae</taxon>
        <taxon>Heterobasidion</taxon>
        <taxon>Heterobasidion annosum species complex</taxon>
    </lineage>
</organism>
<accession>W4JT03</accession>
<reference evidence="1 2" key="1">
    <citation type="journal article" date="2012" name="New Phytol.">
        <title>Insight into trade-off between wood decay and parasitism from the genome of a fungal forest pathogen.</title>
        <authorList>
            <person name="Olson A."/>
            <person name="Aerts A."/>
            <person name="Asiegbu F."/>
            <person name="Belbahri L."/>
            <person name="Bouzid O."/>
            <person name="Broberg A."/>
            <person name="Canback B."/>
            <person name="Coutinho P.M."/>
            <person name="Cullen D."/>
            <person name="Dalman K."/>
            <person name="Deflorio G."/>
            <person name="van Diepen L.T."/>
            <person name="Dunand C."/>
            <person name="Duplessis S."/>
            <person name="Durling M."/>
            <person name="Gonthier P."/>
            <person name="Grimwood J."/>
            <person name="Fossdal C.G."/>
            <person name="Hansson D."/>
            <person name="Henrissat B."/>
            <person name="Hietala A."/>
            <person name="Himmelstrand K."/>
            <person name="Hoffmeister D."/>
            <person name="Hogberg N."/>
            <person name="James T.Y."/>
            <person name="Karlsson M."/>
            <person name="Kohler A."/>
            <person name="Kues U."/>
            <person name="Lee Y.H."/>
            <person name="Lin Y.C."/>
            <person name="Lind M."/>
            <person name="Lindquist E."/>
            <person name="Lombard V."/>
            <person name="Lucas S."/>
            <person name="Lunden K."/>
            <person name="Morin E."/>
            <person name="Murat C."/>
            <person name="Park J."/>
            <person name="Raffaello T."/>
            <person name="Rouze P."/>
            <person name="Salamov A."/>
            <person name="Schmutz J."/>
            <person name="Solheim H."/>
            <person name="Stahlberg J."/>
            <person name="Velez H."/>
            <person name="de Vries R.P."/>
            <person name="Wiebenga A."/>
            <person name="Woodward S."/>
            <person name="Yakovlev I."/>
            <person name="Garbelotto M."/>
            <person name="Martin F."/>
            <person name="Grigoriev I.V."/>
            <person name="Stenlid J."/>
        </authorList>
    </citation>
    <scope>NUCLEOTIDE SEQUENCE [LARGE SCALE GENOMIC DNA]</scope>
    <source>
        <strain evidence="1 2">TC 32-1</strain>
    </source>
</reference>
<dbReference type="InParanoid" id="W4JT03"/>
<dbReference type="KEGG" id="hir:HETIRDRAFT_442104"/>
<evidence type="ECO:0000313" key="1">
    <source>
        <dbReference type="EMBL" id="ETW76692.1"/>
    </source>
</evidence>